<dbReference type="AlphaFoldDB" id="A0A1M5UNG1"/>
<keyword evidence="2" id="KW-1185">Reference proteome</keyword>
<reference evidence="1 2" key="1">
    <citation type="submission" date="2016-11" db="EMBL/GenBank/DDBJ databases">
        <authorList>
            <person name="Jaros S."/>
            <person name="Januszkiewicz K."/>
            <person name="Wedrychowicz H."/>
        </authorList>
    </citation>
    <scope>NUCLEOTIDE SEQUENCE [LARGE SCALE GENOMIC DNA]</scope>
    <source>
        <strain evidence="1 2">DSM 24574</strain>
    </source>
</reference>
<evidence type="ECO:0000313" key="1">
    <source>
        <dbReference type="EMBL" id="SHH64450.1"/>
    </source>
</evidence>
<organism evidence="1 2">
    <name type="scientific">Chryseolinea serpens</name>
    <dbReference type="NCBI Taxonomy" id="947013"/>
    <lineage>
        <taxon>Bacteria</taxon>
        <taxon>Pseudomonadati</taxon>
        <taxon>Bacteroidota</taxon>
        <taxon>Cytophagia</taxon>
        <taxon>Cytophagales</taxon>
        <taxon>Fulvivirgaceae</taxon>
        <taxon>Chryseolinea</taxon>
    </lineage>
</organism>
<sequence>MKNEKPKIHLELTVEEINLVLTALGQLPYVQVVGTVDKICKQAEVQTQPIDAV</sequence>
<proteinExistence type="predicted"/>
<name>A0A1M5UNG1_9BACT</name>
<dbReference type="RefSeq" id="WP_178377181.1">
    <property type="nucleotide sequence ID" value="NZ_FQWQ01000003.1"/>
</dbReference>
<protein>
    <submittedName>
        <fullName evidence="1">Uncharacterized protein</fullName>
    </submittedName>
</protein>
<accession>A0A1M5UNG1</accession>
<dbReference type="EMBL" id="FQWQ01000003">
    <property type="protein sequence ID" value="SHH64450.1"/>
    <property type="molecule type" value="Genomic_DNA"/>
</dbReference>
<dbReference type="Proteomes" id="UP000184212">
    <property type="component" value="Unassembled WGS sequence"/>
</dbReference>
<gene>
    <name evidence="1" type="ORF">SAMN04488109_4795</name>
</gene>
<evidence type="ECO:0000313" key="2">
    <source>
        <dbReference type="Proteomes" id="UP000184212"/>
    </source>
</evidence>